<dbReference type="InterPro" id="IPR001365">
    <property type="entry name" value="A_deaminase_dom"/>
</dbReference>
<keyword evidence="4" id="KW-0479">Metal-binding</keyword>
<dbReference type="GO" id="GO:0046872">
    <property type="term" value="F:metal ion binding"/>
    <property type="evidence" value="ECO:0007669"/>
    <property type="project" value="UniProtKB-KW"/>
</dbReference>
<dbReference type="GO" id="GO:0060169">
    <property type="term" value="P:negative regulation of adenosine receptor signaling pathway"/>
    <property type="evidence" value="ECO:0007669"/>
    <property type="project" value="TreeGrafter"/>
</dbReference>
<dbReference type="SUPFAM" id="SSF51556">
    <property type="entry name" value="Metallo-dependent hydrolases"/>
    <property type="match status" value="1"/>
</dbReference>
<evidence type="ECO:0000256" key="2">
    <source>
        <dbReference type="ARBA" id="ARBA00006676"/>
    </source>
</evidence>
<dbReference type="PANTHER" id="PTHR11409:SF43">
    <property type="entry name" value="ADENOSINE DEAMINASE"/>
    <property type="match status" value="1"/>
</dbReference>
<protein>
    <recommendedName>
        <fullName evidence="3">adenosine deaminase</fullName>
        <ecNumber evidence="3">3.5.4.4</ecNumber>
    </recommendedName>
</protein>
<organism evidence="8 9">
    <name type="scientific">Pseudobdellovibrio exovorus JSS</name>
    <dbReference type="NCBI Taxonomy" id="1184267"/>
    <lineage>
        <taxon>Bacteria</taxon>
        <taxon>Pseudomonadati</taxon>
        <taxon>Bdellovibrionota</taxon>
        <taxon>Bdellovibrionia</taxon>
        <taxon>Bdellovibrionales</taxon>
        <taxon>Pseudobdellovibrionaceae</taxon>
        <taxon>Pseudobdellovibrio</taxon>
    </lineage>
</organism>
<evidence type="ECO:0000313" key="8">
    <source>
        <dbReference type="EMBL" id="AGH94708.1"/>
    </source>
</evidence>
<sequence>MRWSTLLEVAKTLKLDFPADIKAQQEHFLVTEPMVNLEAVLNKFLIAQKVLASEEILERLAYEACEDAFNDGVRILELRYAPTFIASGHSHLNFDKIHQAFVRGLQKAEAQLPMVAGLICILQRILPLEQVDAVTQFAIDHKNTFLGLDLADNEEGFEPKKFAHLFSRARNAGLYVTVHSGEAPNPQATQWIRDSIEILGAERIGHGVQAVHDPELMTLLKEKDIPLEVCPHSNYLTKAFPTYESHPLRLLFNHGVPVTLNSDDPGLFASTLSDDYYLAHRYQNFSLEDFQKCNATAYKHSFISEQEKARVWKV</sequence>
<evidence type="ECO:0000256" key="5">
    <source>
        <dbReference type="ARBA" id="ARBA00022801"/>
    </source>
</evidence>
<dbReference type="InterPro" id="IPR006330">
    <property type="entry name" value="Ado/ade_deaminase"/>
</dbReference>
<dbReference type="Gene3D" id="3.20.20.140">
    <property type="entry name" value="Metal-dependent hydrolases"/>
    <property type="match status" value="1"/>
</dbReference>
<dbReference type="EMBL" id="CP003537">
    <property type="protein sequence ID" value="AGH94708.1"/>
    <property type="molecule type" value="Genomic_DNA"/>
</dbReference>
<gene>
    <name evidence="8" type="ORF">A11Q_488</name>
</gene>
<dbReference type="Pfam" id="PF00962">
    <property type="entry name" value="A_deaminase"/>
    <property type="match status" value="1"/>
</dbReference>
<dbReference type="PATRIC" id="fig|1184267.3.peg.496"/>
<dbReference type="GO" id="GO:0006154">
    <property type="term" value="P:adenosine catabolic process"/>
    <property type="evidence" value="ECO:0007669"/>
    <property type="project" value="TreeGrafter"/>
</dbReference>
<dbReference type="EC" id="3.5.4.4" evidence="3"/>
<dbReference type="GO" id="GO:0043103">
    <property type="term" value="P:hypoxanthine salvage"/>
    <property type="evidence" value="ECO:0007669"/>
    <property type="project" value="TreeGrafter"/>
</dbReference>
<feature type="domain" description="Adenosine deaminase" evidence="7">
    <location>
        <begin position="2"/>
        <end position="311"/>
    </location>
</feature>
<name>M4V685_9BACT</name>
<evidence type="ECO:0000256" key="4">
    <source>
        <dbReference type="ARBA" id="ARBA00022723"/>
    </source>
</evidence>
<proteinExistence type="inferred from homology"/>
<keyword evidence="9" id="KW-1185">Reference proteome</keyword>
<evidence type="ECO:0000256" key="1">
    <source>
        <dbReference type="ARBA" id="ARBA00001947"/>
    </source>
</evidence>
<dbReference type="PANTHER" id="PTHR11409">
    <property type="entry name" value="ADENOSINE DEAMINASE"/>
    <property type="match status" value="1"/>
</dbReference>
<dbReference type="GO" id="GO:0005829">
    <property type="term" value="C:cytosol"/>
    <property type="evidence" value="ECO:0007669"/>
    <property type="project" value="TreeGrafter"/>
</dbReference>
<dbReference type="GO" id="GO:0046103">
    <property type="term" value="P:inosine biosynthetic process"/>
    <property type="evidence" value="ECO:0007669"/>
    <property type="project" value="TreeGrafter"/>
</dbReference>
<comment type="cofactor">
    <cofactor evidence="1">
        <name>Zn(2+)</name>
        <dbReference type="ChEBI" id="CHEBI:29105"/>
    </cofactor>
</comment>
<dbReference type="GO" id="GO:0004000">
    <property type="term" value="F:adenosine deaminase activity"/>
    <property type="evidence" value="ECO:0007669"/>
    <property type="project" value="TreeGrafter"/>
</dbReference>
<evidence type="ECO:0000259" key="7">
    <source>
        <dbReference type="Pfam" id="PF00962"/>
    </source>
</evidence>
<evidence type="ECO:0000256" key="6">
    <source>
        <dbReference type="ARBA" id="ARBA00022833"/>
    </source>
</evidence>
<dbReference type="HOGENOM" id="CLU_039228_0_1_7"/>
<dbReference type="eggNOG" id="COG1816">
    <property type="taxonomic scope" value="Bacteria"/>
</dbReference>
<comment type="similarity">
    <text evidence="2">Belongs to the metallo-dependent hydrolases superfamily. Adenosine and AMP deaminases family.</text>
</comment>
<dbReference type="NCBIfam" id="TIGR01430">
    <property type="entry name" value="aden_deam"/>
    <property type="match status" value="1"/>
</dbReference>
<dbReference type="KEGG" id="bex:A11Q_488"/>
<evidence type="ECO:0000313" key="9">
    <source>
        <dbReference type="Proteomes" id="UP000012040"/>
    </source>
</evidence>
<dbReference type="STRING" id="1184267.A11Q_488"/>
<dbReference type="AlphaFoldDB" id="M4V685"/>
<accession>M4V685</accession>
<dbReference type="InterPro" id="IPR032466">
    <property type="entry name" value="Metal_Hydrolase"/>
</dbReference>
<evidence type="ECO:0000256" key="3">
    <source>
        <dbReference type="ARBA" id="ARBA00012784"/>
    </source>
</evidence>
<keyword evidence="6" id="KW-0862">Zinc</keyword>
<dbReference type="GO" id="GO:0009897">
    <property type="term" value="C:external side of plasma membrane"/>
    <property type="evidence" value="ECO:0007669"/>
    <property type="project" value="TreeGrafter"/>
</dbReference>
<keyword evidence="5" id="KW-0378">Hydrolase</keyword>
<dbReference type="Proteomes" id="UP000012040">
    <property type="component" value="Chromosome"/>
</dbReference>
<reference evidence="8 9" key="1">
    <citation type="journal article" date="2013" name="ISME J.">
        <title>By their genes ye shall know them: genomic signatures of predatory bacteria.</title>
        <authorList>
            <person name="Pasternak Z."/>
            <person name="Pietrokovski S."/>
            <person name="Rotem O."/>
            <person name="Gophna U."/>
            <person name="Lurie-Weinberger M.N."/>
            <person name="Jurkevitch E."/>
        </authorList>
    </citation>
    <scope>NUCLEOTIDE SEQUENCE [LARGE SCALE GENOMIC DNA]</scope>
    <source>
        <strain evidence="8 9">JSS</strain>
    </source>
</reference>